<dbReference type="PANTHER" id="PTHR44520">
    <property type="entry name" value="RESPONSE REGULATOR RCP1-RELATED"/>
    <property type="match status" value="1"/>
</dbReference>
<evidence type="ECO:0000313" key="4">
    <source>
        <dbReference type="Proteomes" id="UP000190897"/>
    </source>
</evidence>
<dbReference type="RefSeq" id="WP_082214061.1">
    <property type="nucleotide sequence ID" value="NZ_FUZA01000002.1"/>
</dbReference>
<dbReference type="Proteomes" id="UP000190897">
    <property type="component" value="Unassembled WGS sequence"/>
</dbReference>
<dbReference type="SMART" id="SM00448">
    <property type="entry name" value="REC"/>
    <property type="match status" value="1"/>
</dbReference>
<dbReference type="Pfam" id="PF00072">
    <property type="entry name" value="Response_reg"/>
    <property type="match status" value="1"/>
</dbReference>
<keyword evidence="4" id="KW-1185">Reference proteome</keyword>
<evidence type="ECO:0000313" key="3">
    <source>
        <dbReference type="EMBL" id="SKB68558.1"/>
    </source>
</evidence>
<dbReference type="SUPFAM" id="SSF52172">
    <property type="entry name" value="CheY-like"/>
    <property type="match status" value="1"/>
</dbReference>
<reference evidence="4" key="1">
    <citation type="submission" date="2017-02" db="EMBL/GenBank/DDBJ databases">
        <authorList>
            <person name="Varghese N."/>
            <person name="Submissions S."/>
        </authorList>
    </citation>
    <scope>NUCLEOTIDE SEQUENCE [LARGE SCALE GENOMIC DNA]</scope>
    <source>
        <strain evidence="4">DSM 22270</strain>
    </source>
</reference>
<dbReference type="InterPro" id="IPR052893">
    <property type="entry name" value="TCS_response_regulator"/>
</dbReference>
<dbReference type="GO" id="GO:0000160">
    <property type="term" value="P:phosphorelay signal transduction system"/>
    <property type="evidence" value="ECO:0007669"/>
    <property type="project" value="InterPro"/>
</dbReference>
<organism evidence="3 4">
    <name type="scientific">Dyadobacter psychrophilus</name>
    <dbReference type="NCBI Taxonomy" id="651661"/>
    <lineage>
        <taxon>Bacteria</taxon>
        <taxon>Pseudomonadati</taxon>
        <taxon>Bacteroidota</taxon>
        <taxon>Cytophagia</taxon>
        <taxon>Cytophagales</taxon>
        <taxon>Spirosomataceae</taxon>
        <taxon>Dyadobacter</taxon>
    </lineage>
</organism>
<dbReference type="InterPro" id="IPR011006">
    <property type="entry name" value="CheY-like_superfamily"/>
</dbReference>
<feature type="domain" description="Response regulatory" evidence="2">
    <location>
        <begin position="6"/>
        <end position="128"/>
    </location>
</feature>
<name>A0A1T5D9V4_9BACT</name>
<evidence type="ECO:0000259" key="2">
    <source>
        <dbReference type="PROSITE" id="PS50110"/>
    </source>
</evidence>
<proteinExistence type="predicted"/>
<protein>
    <submittedName>
        <fullName evidence="3">Response regulator receiver domain-containing protein</fullName>
    </submittedName>
</protein>
<dbReference type="STRING" id="651661.SAMN05660293_01466"/>
<sequence length="140" mass="16362">MNKKGEIVIIEDDADDRFLLEEVFKSLDYPNKRMYFHEGQDALDYLHKTASVPFLILSDINMPKLNGFQLRQKLQTDAELQLKCIPYLFFSTAMNQKMVIDAYSISAQGFFVKQNSFAELEKTIRVIMEYWTRCAAPNNF</sequence>
<feature type="modified residue" description="4-aspartylphosphate" evidence="1">
    <location>
        <position position="59"/>
    </location>
</feature>
<dbReference type="EMBL" id="FUZA01000002">
    <property type="protein sequence ID" value="SKB68558.1"/>
    <property type="molecule type" value="Genomic_DNA"/>
</dbReference>
<dbReference type="AlphaFoldDB" id="A0A1T5D9V4"/>
<keyword evidence="1" id="KW-0597">Phosphoprotein</keyword>
<dbReference type="PROSITE" id="PS50110">
    <property type="entry name" value="RESPONSE_REGULATORY"/>
    <property type="match status" value="1"/>
</dbReference>
<dbReference type="PANTHER" id="PTHR44520:SF2">
    <property type="entry name" value="RESPONSE REGULATOR RCP1"/>
    <property type="match status" value="1"/>
</dbReference>
<dbReference type="Gene3D" id="3.40.50.2300">
    <property type="match status" value="1"/>
</dbReference>
<dbReference type="OrthoDB" id="958614at2"/>
<dbReference type="InterPro" id="IPR001789">
    <property type="entry name" value="Sig_transdc_resp-reg_receiver"/>
</dbReference>
<accession>A0A1T5D9V4</accession>
<evidence type="ECO:0000256" key="1">
    <source>
        <dbReference type="PROSITE-ProRule" id="PRU00169"/>
    </source>
</evidence>
<gene>
    <name evidence="3" type="ORF">SAMN05660293_01466</name>
</gene>